<dbReference type="PANTHER" id="PTHR46196:SF4">
    <property type="entry name" value="TRANSCRIPTION FACTOR LHW"/>
    <property type="match status" value="1"/>
</dbReference>
<evidence type="ECO:0000256" key="3">
    <source>
        <dbReference type="ARBA" id="ARBA00023163"/>
    </source>
</evidence>
<dbReference type="AlphaFoldDB" id="A0AAP0LWD5"/>
<evidence type="ECO:0000313" key="7">
    <source>
        <dbReference type="Proteomes" id="UP001428341"/>
    </source>
</evidence>
<dbReference type="EMBL" id="JBCGBO010000024">
    <property type="protein sequence ID" value="KAK9183355.1"/>
    <property type="molecule type" value="Genomic_DNA"/>
</dbReference>
<keyword evidence="3" id="KW-0804">Transcription</keyword>
<organism evidence="6 7">
    <name type="scientific">Citrus x changshan-huyou</name>
    <dbReference type="NCBI Taxonomy" id="2935761"/>
    <lineage>
        <taxon>Eukaryota</taxon>
        <taxon>Viridiplantae</taxon>
        <taxon>Streptophyta</taxon>
        <taxon>Embryophyta</taxon>
        <taxon>Tracheophyta</taxon>
        <taxon>Spermatophyta</taxon>
        <taxon>Magnoliopsida</taxon>
        <taxon>eudicotyledons</taxon>
        <taxon>Gunneridae</taxon>
        <taxon>Pentapetalae</taxon>
        <taxon>rosids</taxon>
        <taxon>malvids</taxon>
        <taxon>Sapindales</taxon>
        <taxon>Rutaceae</taxon>
        <taxon>Aurantioideae</taxon>
        <taxon>Citrus</taxon>
    </lineage>
</organism>
<dbReference type="GO" id="GO:0005634">
    <property type="term" value="C:nucleus"/>
    <property type="evidence" value="ECO:0007669"/>
    <property type="project" value="UniProtKB-SubCell"/>
</dbReference>
<dbReference type="GO" id="GO:0003700">
    <property type="term" value="F:DNA-binding transcription factor activity"/>
    <property type="evidence" value="ECO:0007669"/>
    <property type="project" value="InterPro"/>
</dbReference>
<proteinExistence type="predicted"/>
<accession>A0AAP0LWD5</accession>
<dbReference type="GO" id="GO:0046983">
    <property type="term" value="F:protein dimerization activity"/>
    <property type="evidence" value="ECO:0007669"/>
    <property type="project" value="InterPro"/>
</dbReference>
<dbReference type="PANTHER" id="PTHR46196">
    <property type="entry name" value="TRANSCRIPTION FACTOR BHLH155-LIKE ISOFORM X1-RELATED"/>
    <property type="match status" value="1"/>
</dbReference>
<sequence>MVQQCSIDALLECTIKHMLFLQSLTKHINKLKQTEESKITLRQSSCLNLQIISKEGGWLLKDNSEGG</sequence>
<gene>
    <name evidence="6" type="ORF">WN944_026506</name>
</gene>
<protein>
    <recommendedName>
        <fullName evidence="5">BHLH domain-containing protein</fullName>
    </recommendedName>
</protein>
<comment type="subcellular location">
    <subcellularLocation>
        <location evidence="1">Nucleus</location>
    </subcellularLocation>
</comment>
<keyword evidence="2" id="KW-0805">Transcription regulation</keyword>
<comment type="caution">
    <text evidence="6">The sequence shown here is derived from an EMBL/GenBank/DDBJ whole genome shotgun (WGS) entry which is preliminary data.</text>
</comment>
<evidence type="ECO:0000313" key="6">
    <source>
        <dbReference type="EMBL" id="KAK9183355.1"/>
    </source>
</evidence>
<name>A0AAP0LWD5_9ROSI</name>
<dbReference type="InterPro" id="IPR043561">
    <property type="entry name" value="LHW-like"/>
</dbReference>
<evidence type="ECO:0000256" key="2">
    <source>
        <dbReference type="ARBA" id="ARBA00023015"/>
    </source>
</evidence>
<dbReference type="InterPro" id="IPR011598">
    <property type="entry name" value="bHLH_dom"/>
</dbReference>
<reference evidence="6 7" key="1">
    <citation type="submission" date="2024-05" db="EMBL/GenBank/DDBJ databases">
        <title>Haplotype-resolved chromosome-level genome assembly of Huyou (Citrus changshanensis).</title>
        <authorList>
            <person name="Miao C."/>
            <person name="Chen W."/>
            <person name="Wu Y."/>
            <person name="Wang L."/>
            <person name="Zhao S."/>
            <person name="Grierson D."/>
            <person name="Xu C."/>
            <person name="Chen K."/>
        </authorList>
    </citation>
    <scope>NUCLEOTIDE SEQUENCE [LARGE SCALE GENOMIC DNA]</scope>
    <source>
        <strain evidence="6">01-14</strain>
        <tissue evidence="6">Leaf</tissue>
    </source>
</reference>
<keyword evidence="4" id="KW-0539">Nucleus</keyword>
<dbReference type="Pfam" id="PF23176">
    <property type="entry name" value="bHLH_LHW"/>
    <property type="match status" value="1"/>
</dbReference>
<evidence type="ECO:0000256" key="4">
    <source>
        <dbReference type="ARBA" id="ARBA00023242"/>
    </source>
</evidence>
<evidence type="ECO:0000259" key="5">
    <source>
        <dbReference type="Pfam" id="PF23176"/>
    </source>
</evidence>
<keyword evidence="7" id="KW-1185">Reference proteome</keyword>
<feature type="domain" description="BHLH" evidence="5">
    <location>
        <begin position="4"/>
        <end position="39"/>
    </location>
</feature>
<evidence type="ECO:0000256" key="1">
    <source>
        <dbReference type="ARBA" id="ARBA00004123"/>
    </source>
</evidence>
<dbReference type="Proteomes" id="UP001428341">
    <property type="component" value="Unassembled WGS sequence"/>
</dbReference>